<evidence type="ECO:0000256" key="1">
    <source>
        <dbReference type="SAM" id="Phobius"/>
    </source>
</evidence>
<evidence type="ECO:0000313" key="2">
    <source>
        <dbReference type="EMBL" id="KAJ3250531.1"/>
    </source>
</evidence>
<evidence type="ECO:0000313" key="3">
    <source>
        <dbReference type="Proteomes" id="UP001210925"/>
    </source>
</evidence>
<proteinExistence type="predicted"/>
<protein>
    <submittedName>
        <fullName evidence="2">Uncharacterized protein</fullName>
    </submittedName>
</protein>
<name>A0AAD5Y431_9FUNG</name>
<feature type="transmembrane region" description="Helical" evidence="1">
    <location>
        <begin position="281"/>
        <end position="302"/>
    </location>
</feature>
<comment type="caution">
    <text evidence="2">The sequence shown here is derived from an EMBL/GenBank/DDBJ whole genome shotgun (WGS) entry which is preliminary data.</text>
</comment>
<dbReference type="AlphaFoldDB" id="A0AAD5Y431"/>
<keyword evidence="1" id="KW-0812">Transmembrane</keyword>
<dbReference type="EMBL" id="JADGKB010000248">
    <property type="protein sequence ID" value="KAJ3250531.1"/>
    <property type="molecule type" value="Genomic_DNA"/>
</dbReference>
<gene>
    <name evidence="2" type="ORF">HK103_003402</name>
</gene>
<sequence length="379" mass="43678">MQYRYKCPSPYAITQLHSSQLKEAIYESLAALPKEIIELIINMISGKDLVRHLQSKWEPLKDVLDLPSKDWHHFNNFKPPEGMQVRFWFDNKVEQFKLSVIDDVNITYQSVFENLDLYRFFSAPDFCYRTLCFFPGINVNSGTTYNIGEKYCWYSYLIHQDTGYAIELIESEGASQISYYYVGKKNNEALADRQKLLKFAADIVELLNAYLDCNTYYHPGAVIVHKPNLERYITEPKLDFQTSNEEHLQERIFAKFASTAFSPAFLEKTIPFKCTFTLKKLQLGFVIPSALLFYALLSGYTMKDIKPFINQKIIGVWSVCLVHRATRTRVILMDANGFASARIEKDENTLCSFDLNVLLDWICSGRSLHPAGFVNGSAL</sequence>
<keyword evidence="1" id="KW-0472">Membrane</keyword>
<reference evidence="2" key="1">
    <citation type="submission" date="2020-05" db="EMBL/GenBank/DDBJ databases">
        <title>Phylogenomic resolution of chytrid fungi.</title>
        <authorList>
            <person name="Stajich J.E."/>
            <person name="Amses K."/>
            <person name="Simmons R."/>
            <person name="Seto K."/>
            <person name="Myers J."/>
            <person name="Bonds A."/>
            <person name="Quandt C.A."/>
            <person name="Barry K."/>
            <person name="Liu P."/>
            <person name="Grigoriev I."/>
            <person name="Longcore J.E."/>
            <person name="James T.Y."/>
        </authorList>
    </citation>
    <scope>NUCLEOTIDE SEQUENCE</scope>
    <source>
        <strain evidence="2">PLAUS21</strain>
    </source>
</reference>
<organism evidence="2 3">
    <name type="scientific">Boothiomyces macroporosus</name>
    <dbReference type="NCBI Taxonomy" id="261099"/>
    <lineage>
        <taxon>Eukaryota</taxon>
        <taxon>Fungi</taxon>
        <taxon>Fungi incertae sedis</taxon>
        <taxon>Chytridiomycota</taxon>
        <taxon>Chytridiomycota incertae sedis</taxon>
        <taxon>Chytridiomycetes</taxon>
        <taxon>Rhizophydiales</taxon>
        <taxon>Terramycetaceae</taxon>
        <taxon>Boothiomyces</taxon>
    </lineage>
</organism>
<dbReference type="Proteomes" id="UP001210925">
    <property type="component" value="Unassembled WGS sequence"/>
</dbReference>
<keyword evidence="1" id="KW-1133">Transmembrane helix</keyword>
<accession>A0AAD5Y431</accession>
<keyword evidence="3" id="KW-1185">Reference proteome</keyword>